<protein>
    <submittedName>
        <fullName evidence="2">Uncharacterized protein</fullName>
    </submittedName>
</protein>
<evidence type="ECO:0000313" key="2">
    <source>
        <dbReference type="EMBL" id="KAF1936964.1"/>
    </source>
</evidence>
<feature type="compositionally biased region" description="Low complexity" evidence="1">
    <location>
        <begin position="141"/>
        <end position="165"/>
    </location>
</feature>
<keyword evidence="3" id="KW-1185">Reference proteome</keyword>
<gene>
    <name evidence="2" type="ORF">EJ02DRAFT_515496</name>
</gene>
<feature type="compositionally biased region" description="Basic and acidic residues" evidence="1">
    <location>
        <begin position="318"/>
        <end position="333"/>
    </location>
</feature>
<feature type="compositionally biased region" description="Low complexity" evidence="1">
    <location>
        <begin position="172"/>
        <end position="182"/>
    </location>
</feature>
<dbReference type="Proteomes" id="UP000800038">
    <property type="component" value="Unassembled WGS sequence"/>
</dbReference>
<feature type="compositionally biased region" description="Basic and acidic residues" evidence="1">
    <location>
        <begin position="130"/>
        <end position="140"/>
    </location>
</feature>
<evidence type="ECO:0000256" key="1">
    <source>
        <dbReference type="SAM" id="MobiDB-lite"/>
    </source>
</evidence>
<feature type="region of interest" description="Disordered" evidence="1">
    <location>
        <begin position="304"/>
        <end position="351"/>
    </location>
</feature>
<dbReference type="OrthoDB" id="3777131at2759"/>
<dbReference type="AlphaFoldDB" id="A0A6A5SBP0"/>
<name>A0A6A5SBP0_9PLEO</name>
<dbReference type="EMBL" id="ML976160">
    <property type="protein sequence ID" value="KAF1936964.1"/>
    <property type="molecule type" value="Genomic_DNA"/>
</dbReference>
<feature type="compositionally biased region" description="Polar residues" evidence="1">
    <location>
        <begin position="48"/>
        <end position="79"/>
    </location>
</feature>
<feature type="region of interest" description="Disordered" evidence="1">
    <location>
        <begin position="1"/>
        <end position="182"/>
    </location>
</feature>
<feature type="compositionally biased region" description="Basic and acidic residues" evidence="1">
    <location>
        <begin position="340"/>
        <end position="351"/>
    </location>
</feature>
<accession>A0A6A5SBP0</accession>
<proteinExistence type="predicted"/>
<sequence>MTTGPKTLTARKAPSMASTPSSKGPAKSQQQQKTTATQGPPPKTQQQRELSISQATTKSQQPPKASNAQAPSKTQQPRRNSAAHEPTAASSKRKIKTEEISPKMASATARGKGKAVGVPVAQMVPSQKRQKAELETKNENTKQAVTPPPATQAQAQSPTPSQSPKPSKDQVSTITSHPPSTSSQLFIHTLQQNPTLLPFPLSSPTNTPIASPRIDAIAHAMWQIAFKHGVMLQSACQYSALFSPLKLAALAKLNYLPSWWFFRDMAVEEMNGRGWAVVDRGMEDVWGEACRWCVKVNEPRGDYGAMKIEQDDGSGSKQTDEREGEGHEKMKAEEMDEQAEGQHHQKEKIEQ</sequence>
<organism evidence="2 3">
    <name type="scientific">Clathrospora elynae</name>
    <dbReference type="NCBI Taxonomy" id="706981"/>
    <lineage>
        <taxon>Eukaryota</taxon>
        <taxon>Fungi</taxon>
        <taxon>Dikarya</taxon>
        <taxon>Ascomycota</taxon>
        <taxon>Pezizomycotina</taxon>
        <taxon>Dothideomycetes</taxon>
        <taxon>Pleosporomycetidae</taxon>
        <taxon>Pleosporales</taxon>
        <taxon>Diademaceae</taxon>
        <taxon>Clathrospora</taxon>
    </lineage>
</organism>
<evidence type="ECO:0000313" key="3">
    <source>
        <dbReference type="Proteomes" id="UP000800038"/>
    </source>
</evidence>
<reference evidence="2" key="1">
    <citation type="journal article" date="2020" name="Stud. Mycol.">
        <title>101 Dothideomycetes genomes: a test case for predicting lifestyles and emergence of pathogens.</title>
        <authorList>
            <person name="Haridas S."/>
            <person name="Albert R."/>
            <person name="Binder M."/>
            <person name="Bloem J."/>
            <person name="Labutti K."/>
            <person name="Salamov A."/>
            <person name="Andreopoulos B."/>
            <person name="Baker S."/>
            <person name="Barry K."/>
            <person name="Bills G."/>
            <person name="Bluhm B."/>
            <person name="Cannon C."/>
            <person name="Castanera R."/>
            <person name="Culley D."/>
            <person name="Daum C."/>
            <person name="Ezra D."/>
            <person name="Gonzalez J."/>
            <person name="Henrissat B."/>
            <person name="Kuo A."/>
            <person name="Liang C."/>
            <person name="Lipzen A."/>
            <person name="Lutzoni F."/>
            <person name="Magnuson J."/>
            <person name="Mondo S."/>
            <person name="Nolan M."/>
            <person name="Ohm R."/>
            <person name="Pangilinan J."/>
            <person name="Park H.-J."/>
            <person name="Ramirez L."/>
            <person name="Alfaro M."/>
            <person name="Sun H."/>
            <person name="Tritt A."/>
            <person name="Yoshinaga Y."/>
            <person name="Zwiers L.-H."/>
            <person name="Turgeon B."/>
            <person name="Goodwin S."/>
            <person name="Spatafora J."/>
            <person name="Crous P."/>
            <person name="Grigoriev I."/>
        </authorList>
    </citation>
    <scope>NUCLEOTIDE SEQUENCE</scope>
    <source>
        <strain evidence="2">CBS 161.51</strain>
    </source>
</reference>
<feature type="compositionally biased region" description="Low complexity" evidence="1">
    <location>
        <begin position="25"/>
        <end position="38"/>
    </location>
</feature>